<evidence type="ECO:0000313" key="4">
    <source>
        <dbReference type="EMBL" id="ORY96315.1"/>
    </source>
</evidence>
<evidence type="ECO:0000256" key="2">
    <source>
        <dbReference type="SAM" id="MobiDB-lite"/>
    </source>
</evidence>
<dbReference type="PANTHER" id="PTHR23355">
    <property type="entry name" value="RIBONUCLEASE"/>
    <property type="match status" value="1"/>
</dbReference>
<dbReference type="GO" id="GO:0000175">
    <property type="term" value="F:3'-5'-RNA exonuclease activity"/>
    <property type="evidence" value="ECO:0007669"/>
    <property type="project" value="TreeGrafter"/>
</dbReference>
<dbReference type="Proteomes" id="UP000242180">
    <property type="component" value="Unassembled WGS sequence"/>
</dbReference>
<dbReference type="GO" id="GO:0000932">
    <property type="term" value="C:P-body"/>
    <property type="evidence" value="ECO:0007669"/>
    <property type="project" value="TreeGrafter"/>
</dbReference>
<organism evidence="4 5">
    <name type="scientific">Syncephalastrum racemosum</name>
    <name type="common">Filamentous fungus</name>
    <dbReference type="NCBI Taxonomy" id="13706"/>
    <lineage>
        <taxon>Eukaryota</taxon>
        <taxon>Fungi</taxon>
        <taxon>Fungi incertae sedis</taxon>
        <taxon>Mucoromycota</taxon>
        <taxon>Mucoromycotina</taxon>
        <taxon>Mucoromycetes</taxon>
        <taxon>Mucorales</taxon>
        <taxon>Syncephalastraceae</taxon>
        <taxon>Syncephalastrum</taxon>
    </lineage>
</organism>
<name>A0A1X2HBX9_SYNRA</name>
<comment type="caution">
    <text evidence="4">The sequence shown here is derived from an EMBL/GenBank/DDBJ whole genome shotgun (WGS) entry which is preliminary data.</text>
</comment>
<dbReference type="FunFam" id="2.40.50.700:FF:000002">
    <property type="entry name" value="Cell wall biogenesis protein"/>
    <property type="match status" value="1"/>
</dbReference>
<feature type="region of interest" description="Disordered" evidence="2">
    <location>
        <begin position="79"/>
        <end position="124"/>
    </location>
</feature>
<dbReference type="GO" id="GO:0003723">
    <property type="term" value="F:RNA binding"/>
    <property type="evidence" value="ECO:0007669"/>
    <property type="project" value="InterPro"/>
</dbReference>
<evidence type="ECO:0000259" key="3">
    <source>
        <dbReference type="SMART" id="SM00955"/>
    </source>
</evidence>
<dbReference type="EMBL" id="MCGN01000005">
    <property type="protein sequence ID" value="ORY96315.1"/>
    <property type="molecule type" value="Genomic_DNA"/>
</dbReference>
<feature type="compositionally biased region" description="Basic residues" evidence="2">
    <location>
        <begin position="14"/>
        <end position="31"/>
    </location>
</feature>
<sequence>MLQNSVETPETKTTHKRPGHRRGRRGSRNRKSSTASLNDDSQGVQTPSAPRRRHSSSSLVNTPAVQSIQDIISEIKRLPISATSPTSPTSTTTTTRRLSSSSSSTTSTSRPSGRVRRHSETPQSIAKVNNKDDLHLAWPTQRSRSQSVPDIKTAAVMAANHHPSHYPGMRRQLYPTHLPLADVSHQLKIRALFSGTLHVDRQDSSDAHVMCDTLGANIYIYGSRNRNRALDGDVVAVELVDVGTMLAEKATKKQARRRSSLAIPPPTSISLSSIPEHSMLDDSDRRPAFCGRVVCIMERPRRLFFSGILSLHRPQQHDDAQESAGSKQAPKIIWFIPADKRLPLVAVPVKHAPAGFLKYPDEYRHRIFVGAIQRWPATSLHPFGSIEREIGWMGELSVHSQALMADYHLKDDSQFTPGVLKSVQALAPDNYRHRIDLRESVNPIFSLGENLDVVDCAYSIRRIEEDNLWEIGIHVSDLASLVHSHTALDEEAKERGIMVDLVERQIPMFPLEFIKERAALLPGLDRLAYSVHCHITPKGTLLHSRVNMTIIRCSAHITFKEAQSILDDEDKADMYQVRLFAEACRALRKQRHKEGGLRLDVPRQIFDLCDKTGYPKEMCLREEPSAWTLFKEADILANCQVAQKITSKYPEQALLCRQEEPRIHALDPSLDIIYDYLTEKEGKACVNFSEMLAAASSYPSEVKRMGLEYCLRQAIPTCQFFAAQSVDIARYRHYTLGVPLYTIFTEPLQKYASIVVQRQLHATLRGGCGEKVQSPDNVEKTARHCNVKQMTKEAVYEQSILLYVAAYIYQQVMAGPPIITTGLVMAVQSRQGVLSIVLYLIEFGIIHDVTLPTKKTYACQYACSTYSVHDCTADIVWRTNASKTAMTEVEVMVDGMSPTVIEKKDPVEEEQEEEDQEVQAVHFLDTMQVRIKTDMKHLKPSLEIELVNPF</sequence>
<dbReference type="PANTHER" id="PTHR23355:SF9">
    <property type="entry name" value="DIS3-LIKE EXONUCLEASE 2"/>
    <property type="match status" value="1"/>
</dbReference>
<proteinExistence type="inferred from homology"/>
<comment type="similarity">
    <text evidence="1">Belongs to the RNR ribonuclease family.</text>
</comment>
<evidence type="ECO:0000313" key="5">
    <source>
        <dbReference type="Proteomes" id="UP000242180"/>
    </source>
</evidence>
<feature type="domain" description="RNB" evidence="3">
    <location>
        <begin position="434"/>
        <end position="766"/>
    </location>
</feature>
<accession>A0A1X2HBX9</accession>
<dbReference type="InterPro" id="IPR001900">
    <property type="entry name" value="RNase_II/R"/>
</dbReference>
<dbReference type="InterPro" id="IPR050180">
    <property type="entry name" value="RNR_Ribonuclease"/>
</dbReference>
<reference evidence="4 5" key="1">
    <citation type="submission" date="2016-07" db="EMBL/GenBank/DDBJ databases">
        <title>Pervasive Adenine N6-methylation of Active Genes in Fungi.</title>
        <authorList>
            <consortium name="DOE Joint Genome Institute"/>
            <person name="Mondo S.J."/>
            <person name="Dannebaum R.O."/>
            <person name="Kuo R.C."/>
            <person name="Labutti K."/>
            <person name="Haridas S."/>
            <person name="Kuo A."/>
            <person name="Salamov A."/>
            <person name="Ahrendt S.R."/>
            <person name="Lipzen A."/>
            <person name="Sullivan W."/>
            <person name="Andreopoulos W.B."/>
            <person name="Clum A."/>
            <person name="Lindquist E."/>
            <person name="Daum C."/>
            <person name="Ramamoorthy G.K."/>
            <person name="Gryganskyi A."/>
            <person name="Culley D."/>
            <person name="Magnuson J.K."/>
            <person name="James T.Y."/>
            <person name="O'Malley M.A."/>
            <person name="Stajich J.E."/>
            <person name="Spatafora J.W."/>
            <person name="Visel A."/>
            <person name="Grigoriev I.V."/>
        </authorList>
    </citation>
    <scope>NUCLEOTIDE SEQUENCE [LARGE SCALE GENOMIC DNA]</scope>
    <source>
        <strain evidence="4 5">NRRL 2496</strain>
    </source>
</reference>
<dbReference type="InterPro" id="IPR041505">
    <property type="entry name" value="Dis3_CSD2"/>
</dbReference>
<feature type="region of interest" description="Disordered" evidence="2">
    <location>
        <begin position="1"/>
        <end position="62"/>
    </location>
</feature>
<dbReference type="AlphaFoldDB" id="A0A1X2HBX9"/>
<dbReference type="Pfam" id="PF00773">
    <property type="entry name" value="RNB"/>
    <property type="match status" value="1"/>
</dbReference>
<feature type="region of interest" description="Disordered" evidence="2">
    <location>
        <begin position="251"/>
        <end position="283"/>
    </location>
</feature>
<dbReference type="SMART" id="SM00955">
    <property type="entry name" value="RNB"/>
    <property type="match status" value="1"/>
</dbReference>
<dbReference type="OrthoDB" id="2285229at2759"/>
<feature type="compositionally biased region" description="Polar residues" evidence="2">
    <location>
        <begin position="34"/>
        <end position="48"/>
    </location>
</feature>
<dbReference type="InParanoid" id="A0A1X2HBX9"/>
<dbReference type="STRING" id="13706.A0A1X2HBX9"/>
<dbReference type="Gene3D" id="2.40.50.700">
    <property type="match status" value="1"/>
</dbReference>
<feature type="compositionally biased region" description="Low complexity" evidence="2">
    <location>
        <begin position="83"/>
        <end position="112"/>
    </location>
</feature>
<dbReference type="Pfam" id="PF17849">
    <property type="entry name" value="OB_Dis3"/>
    <property type="match status" value="1"/>
</dbReference>
<gene>
    <name evidence="4" type="ORF">BCR43DRAFT_491479</name>
</gene>
<evidence type="ECO:0000256" key="1">
    <source>
        <dbReference type="ARBA" id="ARBA00005785"/>
    </source>
</evidence>
<protein>
    <recommendedName>
        <fullName evidence="3">RNB domain-containing protein</fullName>
    </recommendedName>
</protein>
<dbReference type="OMA" id="KIIWFIP"/>
<dbReference type="GO" id="GO:0006402">
    <property type="term" value="P:mRNA catabolic process"/>
    <property type="evidence" value="ECO:0007669"/>
    <property type="project" value="TreeGrafter"/>
</dbReference>
<keyword evidence="5" id="KW-1185">Reference proteome</keyword>
<dbReference type="SUPFAM" id="SSF50249">
    <property type="entry name" value="Nucleic acid-binding proteins"/>
    <property type="match status" value="2"/>
</dbReference>
<dbReference type="Gene3D" id="2.40.50.690">
    <property type="match status" value="1"/>
</dbReference>
<dbReference type="InterPro" id="IPR012340">
    <property type="entry name" value="NA-bd_OB-fold"/>
</dbReference>